<dbReference type="GO" id="GO:2000234">
    <property type="term" value="P:positive regulation of rRNA processing"/>
    <property type="evidence" value="ECO:0007669"/>
    <property type="project" value="Ensembl"/>
</dbReference>
<dbReference type="GO" id="GO:0004674">
    <property type="term" value="F:protein serine/threonine kinase activity"/>
    <property type="evidence" value="ECO:0007669"/>
    <property type="project" value="UniProtKB-KW"/>
</dbReference>
<comment type="subcellular location">
    <subcellularLocation>
        <location evidence="2">Cytoplasm</location>
    </subcellularLocation>
</comment>
<dbReference type="EMBL" id="ABDC03018522">
    <property type="status" value="NOT_ANNOTATED_CDS"/>
    <property type="molecule type" value="Genomic_DNA"/>
</dbReference>
<organism evidence="25 26">
    <name type="scientific">Microcebus murinus</name>
    <name type="common">Gray mouse lemur</name>
    <name type="synonym">Lemur murinus</name>
    <dbReference type="NCBI Taxonomy" id="30608"/>
    <lineage>
        <taxon>Eukaryota</taxon>
        <taxon>Metazoa</taxon>
        <taxon>Chordata</taxon>
        <taxon>Craniata</taxon>
        <taxon>Vertebrata</taxon>
        <taxon>Euteleostomi</taxon>
        <taxon>Mammalia</taxon>
        <taxon>Eutheria</taxon>
        <taxon>Euarchontoglires</taxon>
        <taxon>Primates</taxon>
        <taxon>Strepsirrhini</taxon>
        <taxon>Lemuriformes</taxon>
        <taxon>Cheirogaleidae</taxon>
        <taxon>Microcebus</taxon>
    </lineage>
</organism>
<dbReference type="RefSeq" id="XP_012609051.1">
    <property type="nucleotide sequence ID" value="XM_012753597.2"/>
</dbReference>
<keyword evidence="7" id="KW-0690">Ribosome biogenesis</keyword>
<dbReference type="GeneTree" id="ENSGT00940000157075"/>
<keyword evidence="10" id="KW-0479">Metal-binding</keyword>
<dbReference type="InterPro" id="IPR011009">
    <property type="entry name" value="Kinase-like_dom_sf"/>
</dbReference>
<evidence type="ECO:0000256" key="19">
    <source>
        <dbReference type="ARBA" id="ARBA00057025"/>
    </source>
</evidence>
<evidence type="ECO:0000313" key="25">
    <source>
        <dbReference type="Ensembl" id="ENSMICP00000043229.1"/>
    </source>
</evidence>
<evidence type="ECO:0000256" key="18">
    <source>
        <dbReference type="ARBA" id="ARBA00049360"/>
    </source>
</evidence>
<evidence type="ECO:0000256" key="2">
    <source>
        <dbReference type="ARBA" id="ARBA00004496"/>
    </source>
</evidence>
<reference evidence="25" key="1">
    <citation type="submission" date="2016-12" db="EMBL/GenBank/DDBJ databases">
        <title>Mouse lemur reference genome and diversity panel.</title>
        <authorList>
            <person name="Harris R."/>
            <person name="Larsen P."/>
            <person name="Liu Y."/>
            <person name="Hughes D.S."/>
            <person name="Murali S."/>
            <person name="Raveendran M."/>
            <person name="Korchina V."/>
            <person name="Wang M."/>
            <person name="Jhangiani S."/>
            <person name="Bandaranaike D."/>
            <person name="Bellair M."/>
            <person name="Blankenburg K."/>
            <person name="Chao H."/>
            <person name="Dahdouli M."/>
            <person name="Dinh H."/>
            <person name="Doddapaneni H."/>
            <person name="English A."/>
            <person name="Firestine M."/>
            <person name="Gnanaolivu R."/>
            <person name="Gross S."/>
            <person name="Hernandez B."/>
            <person name="Javaid M."/>
            <person name="Jayaseelan J."/>
            <person name="Jones J."/>
            <person name="Khan Z."/>
            <person name="Kovar C."/>
            <person name="Kurapati P."/>
            <person name="Le B."/>
            <person name="Lee S."/>
            <person name="Li M."/>
            <person name="Mathew T."/>
            <person name="Narasimhan A."/>
            <person name="Ngo D."/>
            <person name="Nguyen L."/>
            <person name="Okwuonu G."/>
            <person name="Ongeri F."/>
            <person name="Osuji N."/>
            <person name="Pu L.-L."/>
            <person name="Puazo M."/>
            <person name="Quiroz J."/>
            <person name="Raj R."/>
            <person name="Rajbhandari K."/>
            <person name="Reid J.G."/>
            <person name="Santibanez J."/>
            <person name="Sexton D."/>
            <person name="Skinner E."/>
            <person name="Vee V."/>
            <person name="Weissenberger G."/>
            <person name="Wu Y."/>
            <person name="Xin Y."/>
            <person name="Han Y."/>
            <person name="Campbell C."/>
            <person name="Brown A."/>
            <person name="Sullivan B."/>
            <person name="Shelton J."/>
            <person name="Brown S."/>
            <person name="Dudchenko O."/>
            <person name="Machol I."/>
            <person name="Durand N."/>
            <person name="Shamim M."/>
            <person name="Lieberman A."/>
            <person name="Muzny D.M."/>
            <person name="Richards S."/>
            <person name="Yoder A."/>
            <person name="Worley K.C."/>
            <person name="Rogers J."/>
            <person name="Gibbs R.A."/>
        </authorList>
    </citation>
    <scope>NUCLEOTIDE SEQUENCE [LARGE SCALE GENOMIC DNA]</scope>
</reference>
<evidence type="ECO:0000256" key="11">
    <source>
        <dbReference type="ARBA" id="ARBA00022741"/>
    </source>
</evidence>
<evidence type="ECO:0000256" key="9">
    <source>
        <dbReference type="ARBA" id="ARBA00022679"/>
    </source>
</evidence>
<dbReference type="GeneID" id="105865187"/>
<dbReference type="GO" id="GO:0005524">
    <property type="term" value="F:ATP binding"/>
    <property type="evidence" value="ECO:0007669"/>
    <property type="project" value="UniProtKB-KW"/>
</dbReference>
<dbReference type="GO" id="GO:0046872">
    <property type="term" value="F:metal ion binding"/>
    <property type="evidence" value="ECO:0007669"/>
    <property type="project" value="UniProtKB-KW"/>
</dbReference>
<comment type="similarity">
    <text evidence="3">Belongs to the protein kinase superfamily. RIO-type Ser/Thr kinase family.</text>
</comment>
<dbReference type="FunFam" id="3.30.200.20:FF:000148">
    <property type="entry name" value="Serine/threonine-protein kinase RIO1"/>
    <property type="match status" value="1"/>
</dbReference>
<keyword evidence="12" id="KW-0418">Kinase</keyword>
<evidence type="ECO:0000256" key="17">
    <source>
        <dbReference type="ARBA" id="ARBA00048679"/>
    </source>
</evidence>
<dbReference type="SMART" id="SM00090">
    <property type="entry name" value="RIO"/>
    <property type="match status" value="1"/>
</dbReference>
<comment type="catalytic activity">
    <reaction evidence="18">
        <text>ATP + H2O = ADP + phosphate + H(+)</text>
        <dbReference type="Rhea" id="RHEA:13065"/>
        <dbReference type="ChEBI" id="CHEBI:15377"/>
        <dbReference type="ChEBI" id="CHEBI:15378"/>
        <dbReference type="ChEBI" id="CHEBI:30616"/>
        <dbReference type="ChEBI" id="CHEBI:43474"/>
        <dbReference type="ChEBI" id="CHEBI:456216"/>
    </reaction>
</comment>
<keyword evidence="9" id="KW-0808">Transferase</keyword>
<evidence type="ECO:0000256" key="6">
    <source>
        <dbReference type="ARBA" id="ARBA00022490"/>
    </source>
</evidence>
<keyword evidence="15" id="KW-0460">Magnesium</keyword>
<dbReference type="GO" id="GO:0030490">
    <property type="term" value="P:maturation of SSU-rRNA"/>
    <property type="evidence" value="ECO:0007669"/>
    <property type="project" value="Ensembl"/>
</dbReference>
<keyword evidence="14" id="KW-0067">ATP-binding</keyword>
<comment type="catalytic activity">
    <reaction evidence="17">
        <text>L-seryl-[protein] + ATP = O-phospho-L-seryl-[protein] + ADP + H(+)</text>
        <dbReference type="Rhea" id="RHEA:17989"/>
        <dbReference type="Rhea" id="RHEA-COMP:9863"/>
        <dbReference type="Rhea" id="RHEA-COMP:11604"/>
        <dbReference type="ChEBI" id="CHEBI:15378"/>
        <dbReference type="ChEBI" id="CHEBI:29999"/>
        <dbReference type="ChEBI" id="CHEBI:30616"/>
        <dbReference type="ChEBI" id="CHEBI:83421"/>
        <dbReference type="ChEBI" id="CHEBI:456216"/>
        <dbReference type="EC" id="2.7.11.1"/>
    </reaction>
</comment>
<comment type="subunit">
    <text evidence="20">Associates with the precursor of the 40S ribosome subunit. Interacts (via its N-terminus) with PRMT5 (via its N-terminus). Interacts with WDR77. Found in a PRMT5 complex composed of PRMT5, WDR77 and RIOK1. Interacts (via its C-terminus) with NCL; this interaction targets NCL for PRTM5 methylation.</text>
</comment>
<dbReference type="CTD" id="83732"/>
<evidence type="ECO:0000313" key="26">
    <source>
        <dbReference type="Proteomes" id="UP000694394"/>
    </source>
</evidence>
<dbReference type="PROSITE" id="PS01245">
    <property type="entry name" value="RIO1"/>
    <property type="match status" value="1"/>
</dbReference>
<keyword evidence="13" id="KW-0378">Hydrolase</keyword>
<dbReference type="InterPro" id="IPR051272">
    <property type="entry name" value="RIO-type_Ser/Thr_kinase"/>
</dbReference>
<dbReference type="PANTHER" id="PTHR45723">
    <property type="entry name" value="SERINE/THREONINE-PROTEIN KINASE RIO1"/>
    <property type="match status" value="1"/>
</dbReference>
<reference evidence="25" key="2">
    <citation type="submission" date="2025-08" db="UniProtKB">
        <authorList>
            <consortium name="Ensembl"/>
        </authorList>
    </citation>
    <scope>IDENTIFICATION</scope>
</reference>
<feature type="compositionally biased region" description="Basic and acidic residues" evidence="23">
    <location>
        <begin position="599"/>
        <end position="611"/>
    </location>
</feature>
<dbReference type="SUPFAM" id="SSF56112">
    <property type="entry name" value="Protein kinase-like (PK-like)"/>
    <property type="match status" value="1"/>
</dbReference>
<dbReference type="Pfam" id="PF01163">
    <property type="entry name" value="RIO1"/>
    <property type="match status" value="1"/>
</dbReference>
<dbReference type="FunFam" id="1.10.510.10:FF:000232">
    <property type="entry name" value="Serine/threonine-protein kinase RIO1"/>
    <property type="match status" value="1"/>
</dbReference>
<evidence type="ECO:0000256" key="10">
    <source>
        <dbReference type="ARBA" id="ARBA00022723"/>
    </source>
</evidence>
<feature type="domain" description="RIO kinase" evidence="24">
    <location>
        <begin position="257"/>
        <end position="493"/>
    </location>
</feature>
<dbReference type="InterPro" id="IPR000687">
    <property type="entry name" value="RIO_kinase"/>
</dbReference>
<evidence type="ECO:0000256" key="5">
    <source>
        <dbReference type="ARBA" id="ARBA00016038"/>
    </source>
</evidence>
<sequence>MSLPCTVRSELRVRRPARGPELPVGPHFRMGRGFRAGLRDSRGACAVVGTPVARGRRGWPASARFARLGSAQGQLDRPRVKPSLCRSCPTSGGRLPVALRARRAAVMDYRRLLMSRVVPGQFDDADSSDSENTDLKIIKKEVDILFKDLQDNVSEKKNEGEIEDEEEEDYDDDDDWDWDEGVGKLTKGYAYNGGCNAQANRQISNCSSAKMSTPADKVLRKFENKINLDKLNVTDSVINKVAEKSRQKEADMYRIKDKADRATVEQVLDPRTRMILFKMLTRGIISEINGCISTGKEANVYHASTANGDSRAIKIYKTSILVFKDRDKYVSGEFRFRHGYCKGNPRKMVKTWAEKEMRNLIRLNTAEIPCPEPIMLRSHVLVMGFIGKDDMPAPLLKNVQLSESKARELYLQVIQYMRRMYQDARLVHADLSEFNMLYHGGDVYIIDVSQSVEHDHPHALEFLRKDCANVNDFFLKHSVAVMTVRELFEFVTDPSITHENMDAYLSKAMEIASQRTKEERSNQDHVDEEVFKRAYIPRTLNEVKNYERDMDIMMKLKEEDMAMNAQQDNILYQTVTGLKKDLSGVQKVPALLENQIKEKTCSDSEDARSSECSDTDSEEQGDHARPKKYTTDPDIDKKERKKMVKEAQREKRRNKIPKHVKKRKEKTAKTKRGK</sequence>
<gene>
    <name evidence="25" type="primary">RIOK1</name>
</gene>
<dbReference type="GO" id="GO:0030688">
    <property type="term" value="C:preribosome, small subunit precursor"/>
    <property type="evidence" value="ECO:0007669"/>
    <property type="project" value="Ensembl"/>
</dbReference>
<keyword evidence="26" id="KW-1185">Reference proteome</keyword>
<dbReference type="InterPro" id="IPR018934">
    <property type="entry name" value="RIO_dom"/>
</dbReference>
<dbReference type="OrthoDB" id="205248at2759"/>
<evidence type="ECO:0000256" key="22">
    <source>
        <dbReference type="ARBA" id="ARBA00076008"/>
    </source>
</evidence>
<keyword evidence="11" id="KW-0547">Nucleotide-binding</keyword>
<evidence type="ECO:0000256" key="3">
    <source>
        <dbReference type="ARBA" id="ARBA00009196"/>
    </source>
</evidence>
<name>A0A8B7FKE6_MICMU</name>
<feature type="compositionally biased region" description="Basic and acidic residues" evidence="23">
    <location>
        <begin position="620"/>
        <end position="649"/>
    </location>
</feature>
<evidence type="ECO:0000256" key="14">
    <source>
        <dbReference type="ARBA" id="ARBA00022840"/>
    </source>
</evidence>
<evidence type="ECO:0000256" key="1">
    <source>
        <dbReference type="ARBA" id="ARBA00001946"/>
    </source>
</evidence>
<reference evidence="25" key="3">
    <citation type="submission" date="2025-09" db="UniProtKB">
        <authorList>
            <consortium name="Ensembl"/>
        </authorList>
    </citation>
    <scope>IDENTIFICATION</scope>
</reference>
<comment type="function">
    <text evidence="19">Involved in the final steps of cytoplasmic maturation of the 40S ribosomal subunit. Involved in processing of 18S-E pre-rRNA to the mature 18S rRNA. Required for the recycling of NOB1 and PNO1 from the late 40S precursor. The association with the very late 40S subunit intermediate may involve a translation-like checkpoint point cycle preceeding the binding to the 60S ribosomal subunit. Despite the protein kinase domain is proposed to act predominantly as an ATPase. The catalytic activity regulates its dynamic association with the 40S subunit. In addition to its role in ribosomal biogenesis acts as an adapter protein by recruiting NCL/nucleolin the to PRMT5 complex for its symmetrical methylation.</text>
</comment>
<dbReference type="EC" id="2.7.11.1" evidence="4"/>
<dbReference type="Proteomes" id="UP000694394">
    <property type="component" value="Chromosome 14"/>
</dbReference>
<evidence type="ECO:0000256" key="20">
    <source>
        <dbReference type="ARBA" id="ARBA00063876"/>
    </source>
</evidence>
<proteinExistence type="inferred from homology"/>
<evidence type="ECO:0000256" key="21">
    <source>
        <dbReference type="ARBA" id="ARBA00068838"/>
    </source>
</evidence>
<dbReference type="Gene3D" id="1.10.510.10">
    <property type="entry name" value="Transferase(Phosphotransferase) domain 1"/>
    <property type="match status" value="1"/>
</dbReference>
<feature type="region of interest" description="Disordered" evidence="23">
    <location>
        <begin position="599"/>
        <end position="674"/>
    </location>
</feature>
<protein>
    <recommendedName>
        <fullName evidence="5">Serine/threonine-protein kinase RIO1</fullName>
        <ecNumber evidence="4">2.7.11.1</ecNumber>
    </recommendedName>
    <alternativeName>
        <fullName evidence="22">RIO kinase 1</fullName>
    </alternativeName>
    <alternativeName>
        <fullName evidence="21">Serine/threonine-protein kinase rio1</fullName>
    </alternativeName>
</protein>
<dbReference type="AlphaFoldDB" id="A0A8B7FKE6"/>
<dbReference type="Gene3D" id="3.30.200.20">
    <property type="entry name" value="Phosphorylase Kinase, domain 1"/>
    <property type="match status" value="1"/>
</dbReference>
<evidence type="ECO:0000256" key="13">
    <source>
        <dbReference type="ARBA" id="ARBA00022801"/>
    </source>
</evidence>
<evidence type="ECO:0000256" key="12">
    <source>
        <dbReference type="ARBA" id="ARBA00022777"/>
    </source>
</evidence>
<keyword evidence="8" id="KW-0723">Serine/threonine-protein kinase</keyword>
<evidence type="ECO:0000256" key="4">
    <source>
        <dbReference type="ARBA" id="ARBA00012513"/>
    </source>
</evidence>
<evidence type="ECO:0000256" key="15">
    <source>
        <dbReference type="ARBA" id="ARBA00022842"/>
    </source>
</evidence>
<feature type="compositionally biased region" description="Basic residues" evidence="23">
    <location>
        <begin position="650"/>
        <end position="674"/>
    </location>
</feature>
<comment type="catalytic activity">
    <reaction evidence="16">
        <text>L-threonyl-[protein] + ATP = O-phospho-L-threonyl-[protein] + ADP + H(+)</text>
        <dbReference type="Rhea" id="RHEA:46608"/>
        <dbReference type="Rhea" id="RHEA-COMP:11060"/>
        <dbReference type="Rhea" id="RHEA-COMP:11605"/>
        <dbReference type="ChEBI" id="CHEBI:15378"/>
        <dbReference type="ChEBI" id="CHEBI:30013"/>
        <dbReference type="ChEBI" id="CHEBI:30616"/>
        <dbReference type="ChEBI" id="CHEBI:61977"/>
        <dbReference type="ChEBI" id="CHEBI:456216"/>
        <dbReference type="EC" id="2.7.11.1"/>
    </reaction>
</comment>
<dbReference type="GO" id="GO:0034708">
    <property type="term" value="C:methyltransferase complex"/>
    <property type="evidence" value="ECO:0007669"/>
    <property type="project" value="Ensembl"/>
</dbReference>
<evidence type="ECO:0000256" key="8">
    <source>
        <dbReference type="ARBA" id="ARBA00022527"/>
    </source>
</evidence>
<evidence type="ECO:0000256" key="16">
    <source>
        <dbReference type="ARBA" id="ARBA00047899"/>
    </source>
</evidence>
<dbReference type="KEGG" id="mmur:105865187"/>
<evidence type="ECO:0000256" key="23">
    <source>
        <dbReference type="SAM" id="MobiDB-lite"/>
    </source>
</evidence>
<dbReference type="Ensembl" id="ENSMICT00000068699.1">
    <property type="protein sequence ID" value="ENSMICP00000043229.1"/>
    <property type="gene ID" value="ENSMICG00000044301.1"/>
</dbReference>
<dbReference type="GO" id="GO:0016787">
    <property type="term" value="F:hydrolase activity"/>
    <property type="evidence" value="ECO:0007669"/>
    <property type="project" value="UniProtKB-KW"/>
</dbReference>
<feature type="region of interest" description="Disordered" evidence="23">
    <location>
        <begin position="155"/>
        <end position="176"/>
    </location>
</feature>
<accession>A0A8B7FKE6</accession>
<dbReference type="GO" id="GO:0005829">
    <property type="term" value="C:cytosol"/>
    <property type="evidence" value="ECO:0007669"/>
    <property type="project" value="Ensembl"/>
</dbReference>
<keyword evidence="6" id="KW-0963">Cytoplasm</keyword>
<dbReference type="InterPro" id="IPR018935">
    <property type="entry name" value="RIO_kinase_CS"/>
</dbReference>
<dbReference type="CDD" id="cd05147">
    <property type="entry name" value="RIO1_euk"/>
    <property type="match status" value="1"/>
</dbReference>
<evidence type="ECO:0000259" key="24">
    <source>
        <dbReference type="SMART" id="SM00090"/>
    </source>
</evidence>
<evidence type="ECO:0000256" key="7">
    <source>
        <dbReference type="ARBA" id="ARBA00022517"/>
    </source>
</evidence>
<feature type="compositionally biased region" description="Acidic residues" evidence="23">
    <location>
        <begin position="161"/>
        <end position="176"/>
    </location>
</feature>
<comment type="cofactor">
    <cofactor evidence="1">
        <name>Mg(2+)</name>
        <dbReference type="ChEBI" id="CHEBI:18420"/>
    </cofactor>
</comment>